<name>R7Q2K5_CHOCR</name>
<evidence type="ECO:0000313" key="3">
    <source>
        <dbReference type="Proteomes" id="UP000012073"/>
    </source>
</evidence>
<reference evidence="3" key="1">
    <citation type="journal article" date="2013" name="Proc. Natl. Acad. Sci. U.S.A.">
        <title>Genome structure and metabolic features in the red seaweed Chondrus crispus shed light on evolution of the Archaeplastida.</title>
        <authorList>
            <person name="Collen J."/>
            <person name="Porcel B."/>
            <person name="Carre W."/>
            <person name="Ball S.G."/>
            <person name="Chaparro C."/>
            <person name="Tonon T."/>
            <person name="Barbeyron T."/>
            <person name="Michel G."/>
            <person name="Noel B."/>
            <person name="Valentin K."/>
            <person name="Elias M."/>
            <person name="Artiguenave F."/>
            <person name="Arun A."/>
            <person name="Aury J.M."/>
            <person name="Barbosa-Neto J.F."/>
            <person name="Bothwell J.H."/>
            <person name="Bouget F.Y."/>
            <person name="Brillet L."/>
            <person name="Cabello-Hurtado F."/>
            <person name="Capella-Gutierrez S."/>
            <person name="Charrier B."/>
            <person name="Cladiere L."/>
            <person name="Cock J.M."/>
            <person name="Coelho S.M."/>
            <person name="Colleoni C."/>
            <person name="Czjzek M."/>
            <person name="Da Silva C."/>
            <person name="Delage L."/>
            <person name="Denoeud F."/>
            <person name="Deschamps P."/>
            <person name="Dittami S.M."/>
            <person name="Gabaldon T."/>
            <person name="Gachon C.M."/>
            <person name="Groisillier A."/>
            <person name="Herve C."/>
            <person name="Jabbari K."/>
            <person name="Katinka M."/>
            <person name="Kloareg B."/>
            <person name="Kowalczyk N."/>
            <person name="Labadie K."/>
            <person name="Leblanc C."/>
            <person name="Lopez P.J."/>
            <person name="McLachlan D.H."/>
            <person name="Meslet-Cladiere L."/>
            <person name="Moustafa A."/>
            <person name="Nehr Z."/>
            <person name="Nyvall Collen P."/>
            <person name="Panaud O."/>
            <person name="Partensky F."/>
            <person name="Poulain J."/>
            <person name="Rensing S.A."/>
            <person name="Rousvoal S."/>
            <person name="Samson G."/>
            <person name="Symeonidi A."/>
            <person name="Weissenbach J."/>
            <person name="Zambounis A."/>
            <person name="Wincker P."/>
            <person name="Boyen C."/>
        </authorList>
    </citation>
    <scope>NUCLEOTIDE SEQUENCE [LARGE SCALE GENOMIC DNA]</scope>
    <source>
        <strain evidence="3">cv. Stackhouse</strain>
    </source>
</reference>
<dbReference type="PANTHER" id="PTHR46361">
    <property type="entry name" value="ELECTRON CARRIER/ PROTEIN DISULFIDE OXIDOREDUCTASE"/>
    <property type="match status" value="1"/>
</dbReference>
<dbReference type="InterPro" id="IPR006869">
    <property type="entry name" value="DUF547"/>
</dbReference>
<dbReference type="EMBL" id="HG001459">
    <property type="protein sequence ID" value="CDF32113.1"/>
    <property type="molecule type" value="Genomic_DNA"/>
</dbReference>
<dbReference type="Pfam" id="PF04784">
    <property type="entry name" value="DUF547"/>
    <property type="match status" value="1"/>
</dbReference>
<dbReference type="PhylomeDB" id="R7Q2K5"/>
<gene>
    <name evidence="2" type="ORF">CHC_T00001354001</name>
</gene>
<proteinExistence type="predicted"/>
<evidence type="ECO:0000313" key="2">
    <source>
        <dbReference type="EMBL" id="CDF32113.1"/>
    </source>
</evidence>
<sequence>MTPPPPRRSLAPRPDNHLCDPLQPSPWDSSLSSSCHEPESLHFSFNSRPEDMTVETSFVDVVDALDGMMAPVPARLPTSKTKWNGVKAYSSTGFQIVTWLLNAGFASSRSAAAELARQLVRAGGLIPTFRVESANQAFNGSQLSNYVHRGLSCHIDRGLNSTLIYPGKPRHTIDVLTDLNKSFARVFHVAVSTDGHFVDYAAIRGSAGWRETLVLLAELAISDDTEVASSDPDVRKAAFYNLYNVLIFHAKLVFGHPMDLVKRGKFFNDASYVIAGKKITSVELEHQVLRLRINPNDPRAGWLLAEKDPRMHFILNCGAWSCPPLIALDANRTEEMLQEATERFLEKYCVIDLQNRKVTLSRLFKWFRNDFTPGSDSDADLIKWISQRASKTKMNELTELLVSDYKVKFAVYNWADNGDGSAKPDIRFMTIYDLSFAKTA</sequence>
<dbReference type="OrthoDB" id="418495at2759"/>
<dbReference type="Proteomes" id="UP000012073">
    <property type="component" value="Unassembled WGS sequence"/>
</dbReference>
<dbReference type="RefSeq" id="XP_005711778.1">
    <property type="nucleotide sequence ID" value="XM_005711721.1"/>
</dbReference>
<dbReference type="KEGG" id="ccp:CHC_T00001354001"/>
<accession>R7Q2K5</accession>
<organism evidence="2 3">
    <name type="scientific">Chondrus crispus</name>
    <name type="common">Carrageen Irish moss</name>
    <name type="synonym">Polymorpha crispa</name>
    <dbReference type="NCBI Taxonomy" id="2769"/>
    <lineage>
        <taxon>Eukaryota</taxon>
        <taxon>Rhodophyta</taxon>
        <taxon>Florideophyceae</taxon>
        <taxon>Rhodymeniophycidae</taxon>
        <taxon>Gigartinales</taxon>
        <taxon>Gigartinaceae</taxon>
        <taxon>Chondrus</taxon>
    </lineage>
</organism>
<dbReference type="AlphaFoldDB" id="R7Q2K5"/>
<evidence type="ECO:0000259" key="1">
    <source>
        <dbReference type="Pfam" id="PF04784"/>
    </source>
</evidence>
<dbReference type="GeneID" id="17319487"/>
<dbReference type="PANTHER" id="PTHR46361:SF3">
    <property type="entry name" value="ELECTRON CARRIER_ PROTEIN DISULFIDE OXIDOREDUCTASE"/>
    <property type="match status" value="1"/>
</dbReference>
<keyword evidence="3" id="KW-1185">Reference proteome</keyword>
<feature type="domain" description="DUF547" evidence="1">
    <location>
        <begin position="233"/>
        <end position="345"/>
    </location>
</feature>
<dbReference type="Gramene" id="CDF32113">
    <property type="protein sequence ID" value="CDF32113"/>
    <property type="gene ID" value="CHC_T00001354001"/>
</dbReference>
<protein>
    <recommendedName>
        <fullName evidence="1">DUF547 domain-containing protein</fullName>
    </recommendedName>
</protein>